<feature type="compositionally biased region" description="Polar residues" evidence="1">
    <location>
        <begin position="696"/>
        <end position="723"/>
    </location>
</feature>
<feature type="compositionally biased region" description="Basic residues" evidence="1">
    <location>
        <begin position="1660"/>
        <end position="1671"/>
    </location>
</feature>
<feature type="region of interest" description="Disordered" evidence="1">
    <location>
        <begin position="1317"/>
        <end position="1338"/>
    </location>
</feature>
<feature type="region of interest" description="Disordered" evidence="1">
    <location>
        <begin position="180"/>
        <end position="220"/>
    </location>
</feature>
<feature type="region of interest" description="Disordered" evidence="1">
    <location>
        <begin position="870"/>
        <end position="1071"/>
    </location>
</feature>
<keyword evidence="3" id="KW-1185">Reference proteome</keyword>
<feature type="compositionally biased region" description="Basic and acidic residues" evidence="1">
    <location>
        <begin position="1647"/>
        <end position="1659"/>
    </location>
</feature>
<feature type="region of interest" description="Disordered" evidence="1">
    <location>
        <begin position="1"/>
        <end position="154"/>
    </location>
</feature>
<feature type="compositionally biased region" description="Polar residues" evidence="1">
    <location>
        <begin position="1558"/>
        <end position="1572"/>
    </location>
</feature>
<feature type="compositionally biased region" description="Low complexity" evidence="1">
    <location>
        <begin position="139"/>
        <end position="154"/>
    </location>
</feature>
<feature type="region of interest" description="Disordered" evidence="1">
    <location>
        <begin position="1406"/>
        <end position="1491"/>
    </location>
</feature>
<feature type="compositionally biased region" description="Low complexity" evidence="1">
    <location>
        <begin position="2331"/>
        <end position="2349"/>
    </location>
</feature>
<feature type="compositionally biased region" description="Low complexity" evidence="1">
    <location>
        <begin position="469"/>
        <end position="482"/>
    </location>
</feature>
<feature type="region of interest" description="Disordered" evidence="1">
    <location>
        <begin position="1200"/>
        <end position="1226"/>
    </location>
</feature>
<evidence type="ECO:0000313" key="3">
    <source>
        <dbReference type="Proteomes" id="UP000825729"/>
    </source>
</evidence>
<feature type="region of interest" description="Disordered" evidence="1">
    <location>
        <begin position="2048"/>
        <end position="2070"/>
    </location>
</feature>
<feature type="compositionally biased region" description="Basic and acidic residues" evidence="1">
    <location>
        <begin position="751"/>
        <end position="766"/>
    </location>
</feature>
<feature type="compositionally biased region" description="Polar residues" evidence="1">
    <location>
        <begin position="2050"/>
        <end position="2067"/>
    </location>
</feature>
<feature type="compositionally biased region" description="Low complexity" evidence="1">
    <location>
        <begin position="968"/>
        <end position="977"/>
    </location>
</feature>
<feature type="compositionally biased region" description="Polar residues" evidence="1">
    <location>
        <begin position="12"/>
        <end position="43"/>
    </location>
</feature>
<reference evidence="2 3" key="1">
    <citation type="submission" date="2021-07" db="EMBL/GenBank/DDBJ databases">
        <title>The Aristolochia fimbriata genome: insights into angiosperm evolution, floral development and chemical biosynthesis.</title>
        <authorList>
            <person name="Jiao Y."/>
        </authorList>
    </citation>
    <scope>NUCLEOTIDE SEQUENCE [LARGE SCALE GENOMIC DNA]</scope>
    <source>
        <strain evidence="2">IBCAS-2021</strain>
        <tissue evidence="2">Leaf</tissue>
    </source>
</reference>
<feature type="compositionally biased region" description="Polar residues" evidence="1">
    <location>
        <begin position="888"/>
        <end position="906"/>
    </location>
</feature>
<feature type="compositionally biased region" description="Basic and acidic residues" evidence="1">
    <location>
        <begin position="337"/>
        <end position="352"/>
    </location>
</feature>
<dbReference type="CDD" id="cd22249">
    <property type="entry name" value="UDM1_RNF168_RNF169-like"/>
    <property type="match status" value="1"/>
</dbReference>
<protein>
    <submittedName>
        <fullName evidence="2">Uncharacterized protein</fullName>
    </submittedName>
</protein>
<feature type="region of interest" description="Disordered" evidence="1">
    <location>
        <begin position="696"/>
        <end position="728"/>
    </location>
</feature>
<feature type="compositionally biased region" description="Gly residues" evidence="1">
    <location>
        <begin position="92"/>
        <end position="104"/>
    </location>
</feature>
<feature type="region of interest" description="Disordered" evidence="1">
    <location>
        <begin position="748"/>
        <end position="778"/>
    </location>
</feature>
<dbReference type="PANTHER" id="PTHR31780">
    <property type="entry name" value="STRESS RESPONSE PROTEIN NST1-RELATED"/>
    <property type="match status" value="1"/>
</dbReference>
<feature type="compositionally biased region" description="Basic and acidic residues" evidence="1">
    <location>
        <begin position="118"/>
        <end position="131"/>
    </location>
</feature>
<evidence type="ECO:0000256" key="1">
    <source>
        <dbReference type="SAM" id="MobiDB-lite"/>
    </source>
</evidence>
<feature type="compositionally biased region" description="Acidic residues" evidence="1">
    <location>
        <begin position="1035"/>
        <end position="1071"/>
    </location>
</feature>
<feature type="compositionally biased region" description="Polar residues" evidence="1">
    <location>
        <begin position="445"/>
        <end position="461"/>
    </location>
</feature>
<feature type="compositionally biased region" description="Polar residues" evidence="1">
    <location>
        <begin position="426"/>
        <end position="436"/>
    </location>
</feature>
<dbReference type="PANTHER" id="PTHR31780:SF10">
    <property type="entry name" value="LD36051P"/>
    <property type="match status" value="1"/>
</dbReference>
<dbReference type="Proteomes" id="UP000825729">
    <property type="component" value="Unassembled WGS sequence"/>
</dbReference>
<feature type="compositionally biased region" description="Polar residues" evidence="1">
    <location>
        <begin position="1004"/>
        <end position="1028"/>
    </location>
</feature>
<feature type="compositionally biased region" description="Basic and acidic residues" evidence="1">
    <location>
        <begin position="950"/>
        <end position="965"/>
    </location>
</feature>
<dbReference type="EMBL" id="JAINDJ010000003">
    <property type="protein sequence ID" value="KAG9455346.1"/>
    <property type="molecule type" value="Genomic_DNA"/>
</dbReference>
<feature type="region of interest" description="Disordered" evidence="1">
    <location>
        <begin position="2239"/>
        <end position="2278"/>
    </location>
</feature>
<comment type="caution">
    <text evidence="2">The sequence shown here is derived from an EMBL/GenBank/DDBJ whole genome shotgun (WGS) entry which is preliminary data.</text>
</comment>
<feature type="compositionally biased region" description="Low complexity" evidence="1">
    <location>
        <begin position="2296"/>
        <end position="2320"/>
    </location>
</feature>
<accession>A0AAV7F3R7</accession>
<feature type="compositionally biased region" description="Basic and acidic residues" evidence="1">
    <location>
        <begin position="911"/>
        <end position="924"/>
    </location>
</feature>
<sequence>MANPGGVGSKFVSVNLNKSYGRNPNSISHGPNSTGSRFRSASHGSGGMVVLSRPRSSLSGGPKMGPRFSVPPPLNLPSLRKEHERFDLSASGGSGGTGPAGSGSGHSTSAMGWTKPGFFEKDGAVAPHDDGTVGASSYVPPAARATPSSSSSAAVVSVEKAVVLRGEDFPTLHAALPLISSGPSQRQKDLPKQKLRTNDELSQEKLEMSNSGSELHMRPQIRSRLTVGPTSEDNGQSSLKSSGSLNIYDKAQKQDSLFSVPLPLVRLTHTSDWADDERDTGHGVTDREKDNGYSRGERDFDIPKPGIPRGLGNDFMDGRVSRDLDNGKVLPRGGDSYGRDVRIPSREGREGSSWRSSQLPKDGFNSRDMGSDRSGIGVRSFSLGRDMGRDNAVKYNDTSYRESSRDGFSSGAYGPQDSRYLRRDSSYGNALQNGVRSTELFGNKGSEQSSSGRYGDSNSNRFRNDVYQGSSTSKSYFSSGSKGFSVNDPILNFGRERRLFSNSKPYLEDTLGSPAFDGRDPFSGSLVFKKKKDAKQTDFHDPVRESFEAELEQVQKMQEQERQRLAEEQARALELARKEEEERQRLAREEEERRRRLEEEAREAAWRAEKERLEVLKRAEEQRIAREEEKRRILLEEERRKEAARQKLLELEARIAKRQGVSANIDKVDERLAQRDTQRVADIGDWEDGERMVERITSSASSDSSGLNRTFETGSRIQSSRDGNSAYMDRGKQVNSWKRDAFDNGNNSHLGLHDSDNSFRSPRREQFNGGKSLTRKEFYGSPGVMPLRKGGMPDPHPVEDFPQFRGQRWNAPTESDHYSRNPEFDYEFPDNSMDKFADIGWGQGRLRNIPHSPISDRFYQNPDVDGFSSFSRSRHSMRQPRVLPPPSITTMHRSTFRTNSDRSGSSAFADDEARFSHGAGRNEDMAQMGYEGEYQEKGGESGVVTSSGHEQFKAHEQAAEKHAPRCDSQSSLSVSSPPSSPTHLSHDDLDDTGGSPGSHAVVETEQTAFSDNDQVVSASRDVQGNNLMGSHIVSPDEDEEWTIENNEDLQEQEEYDEEEDGGYQEEDEVHEGEDANLHLSHEFADLAEEDSQSNKVDQLVLGFDEGIEVRVPSSEEFENASQNNDKSIGMQETGSADGLVADSQGFKADSSFTEGMLDNCTQLLHGSEKSFQDLVMQPMGKTEASDNVEEHSGFVQLQQQPVTSSSSSAMSSNPVQPISSSVSPVPNQTEVSPVKLQFGLFSGPSLIPSPVPAIQIGSIQMPLLHPQVGSSLTQIHPSQPPYFQFGQLRYTSPISQGILPLGPQTMSFVQPNVSSHYPLNQQIGGPLHSQSGDSAAEASNSINNVSSVLTENQAGHGSDFLDPSQVNQGKELIESQIANGTEKESSNWPSQVEGSHVDENKARAYSIPQVGDQAQHDKSGRKNYRSVASNAETQGQSSRSFSSDRVYNGSRPLGMAPSGKGKRLIYTVKNNGSRSSVVPTSDATHSDSNGLQRKVRRNLGRTEFRVRENVDRRQAEGLISSNYQGQEEKLIPNTRVSGNFIKGGVRKDGLLNKPLKSESGSHQTSGSFSARNIDSEGRMERTSVRDASSKRQISALDGKSDISGSAGEDVDPPLQSGVVRVFKQSGIEAPSDEDDFIEVRSKRQMLNDRREQREKEFKAKSRVIKAPRKPRSVQQSMGSSSSLRGTPASVGGDMATCVHSESDAKDGRNMVNVEVPIVTAIASPPLPPIGTPSLNADAQANIRSLNIKSIQAGPTPVISSSGTNFMPSLPFDTKTAVMENVSTTLAPWANPRISQQVMALTQTQLDEAMKPGRFDGNVSPIVDHTAVKESSKPSTSILSQDGKPFPPAGSPLNSLLAGEKIQFGAVTSPTILPPSTCSISNGIGPSGSCRSEVSMDHKLSASDSIFYDKEKHAVEPCPHLEDPEAEAEAAASAVAVAAISNDEVVGNGLSVSGADSKSFGSSDIGGLSSGGDSGNQQSSHHSKGEESLTVALPADLSVETPSLSLWPTLPSPSNSSNTMLSPFPGAPPFPCYEMNPMLGGPIFAFGPQDESANTKSQSQKGSISTTGPIGAWQQCHSGVDSFYGPPTGFSGPFISPPGGIPGMQGPPHMVVYNHFAPVGQFGQVGLSFMGTTYIPSGKQPDWKHTPVSSAVGISEGDINSINIASAQRNPQNITGPIQHLASGSPLLPMASPLAMFDMSPFQSTADMPMQARWPHVPASPLHSVPLSMPLQQADGLVPSQFNHGLSVDPSTGERLKEPRVSAPMENNRKFSASDSSQFPDELGLMEATNGNASLVSTSRSGSYSSTNGSSSRPQSAAKSSTRSNVAHTTESGSLTSNGNGSSSSGNNQSVGVTFKSQSPLQQNTSYLHPVGYSDQRGSGSSQKVGSGGEWHRRVGFQARTQTAGSEKNFSGASKMKQIYVAKPATSSGSTTAG</sequence>
<feature type="region of interest" description="Disordered" evidence="1">
    <location>
        <begin position="576"/>
        <end position="601"/>
    </location>
</feature>
<organism evidence="2 3">
    <name type="scientific">Aristolochia fimbriata</name>
    <name type="common">White veined hardy Dutchman's pipe vine</name>
    <dbReference type="NCBI Taxonomy" id="158543"/>
    <lineage>
        <taxon>Eukaryota</taxon>
        <taxon>Viridiplantae</taxon>
        <taxon>Streptophyta</taxon>
        <taxon>Embryophyta</taxon>
        <taxon>Tracheophyta</taxon>
        <taxon>Spermatophyta</taxon>
        <taxon>Magnoliopsida</taxon>
        <taxon>Magnoliidae</taxon>
        <taxon>Piperales</taxon>
        <taxon>Aristolochiaceae</taxon>
        <taxon>Aristolochia</taxon>
    </lineage>
</organism>
<name>A0AAV7F3R7_ARIFI</name>
<feature type="compositionally biased region" description="Polar residues" evidence="1">
    <location>
        <begin position="1426"/>
        <end position="1445"/>
    </location>
</feature>
<feature type="region of interest" description="Disordered" evidence="1">
    <location>
        <begin position="1541"/>
        <end position="1615"/>
    </location>
</feature>
<feature type="compositionally biased region" description="Low complexity" evidence="1">
    <location>
        <begin position="1672"/>
        <end position="1682"/>
    </location>
</feature>
<feature type="region of interest" description="Disordered" evidence="1">
    <location>
        <begin position="1955"/>
        <end position="1986"/>
    </location>
</feature>
<proteinExistence type="predicted"/>
<feature type="compositionally biased region" description="Basic and acidic residues" evidence="1">
    <location>
        <begin position="1573"/>
        <end position="1589"/>
    </location>
</feature>
<feature type="compositionally biased region" description="Basic and acidic residues" evidence="1">
    <location>
        <begin position="316"/>
        <end position="326"/>
    </location>
</feature>
<feature type="region of interest" description="Disordered" evidence="1">
    <location>
        <begin position="2364"/>
        <end position="2413"/>
    </location>
</feature>
<dbReference type="InterPro" id="IPR051195">
    <property type="entry name" value="Fungal_stress_NST1"/>
</dbReference>
<feature type="compositionally biased region" description="Polar residues" evidence="1">
    <location>
        <begin position="2321"/>
        <end position="2330"/>
    </location>
</feature>
<feature type="region of interest" description="Disordered" evidence="1">
    <location>
        <begin position="274"/>
        <end position="482"/>
    </location>
</feature>
<feature type="region of interest" description="Disordered" evidence="1">
    <location>
        <begin position="1647"/>
        <end position="1689"/>
    </location>
</feature>
<feature type="compositionally biased region" description="Polar residues" evidence="1">
    <location>
        <begin position="2269"/>
        <end position="2278"/>
    </location>
</feature>
<feature type="region of interest" description="Disordered" evidence="1">
    <location>
        <begin position="2293"/>
        <end position="2352"/>
    </location>
</feature>
<gene>
    <name evidence="2" type="ORF">H6P81_008250</name>
</gene>
<feature type="compositionally biased region" description="Polar residues" evidence="1">
    <location>
        <begin position="2398"/>
        <end position="2411"/>
    </location>
</feature>
<feature type="compositionally biased region" description="Basic and acidic residues" evidence="1">
    <location>
        <begin position="186"/>
        <end position="207"/>
    </location>
</feature>
<feature type="compositionally biased region" description="Basic and acidic residues" evidence="1">
    <location>
        <begin position="279"/>
        <end position="302"/>
    </location>
</feature>
<feature type="compositionally biased region" description="Polar residues" evidence="1">
    <location>
        <begin position="1468"/>
        <end position="1491"/>
    </location>
</feature>
<evidence type="ECO:0000313" key="2">
    <source>
        <dbReference type="EMBL" id="KAG9455346.1"/>
    </source>
</evidence>